<feature type="compositionally biased region" description="Basic and acidic residues" evidence="1">
    <location>
        <begin position="32"/>
        <end position="62"/>
    </location>
</feature>
<evidence type="ECO:0000313" key="2">
    <source>
        <dbReference type="EMBL" id="MFC5356829.1"/>
    </source>
</evidence>
<sequence length="182" mass="19660">MGARQAGATQRSSQRTASAQTASRQSGATERSAQRAETKQTRTEARADTRSSAQEERTERQGQRQQGQTERTEARQQGQTERTESRAYAAQNIANNWDGHHYYDDDDDDWGWALAGAAVGATAGYIAGAATAGPNYVTVLPCTPTVVPYGGVSYYGCGGTWYNRSYVDGNVTYITVTAPPGY</sequence>
<feature type="region of interest" description="Disordered" evidence="1">
    <location>
        <begin position="1"/>
        <end position="85"/>
    </location>
</feature>
<accession>A0ABW0G8K5</accession>
<keyword evidence="3" id="KW-1185">Reference proteome</keyword>
<name>A0ABW0G8K5_9PROT</name>
<dbReference type="EMBL" id="JBHSLC010000035">
    <property type="protein sequence ID" value="MFC5356829.1"/>
    <property type="molecule type" value="Genomic_DNA"/>
</dbReference>
<organism evidence="2 3">
    <name type="scientific">Azospirillum himalayense</name>
    <dbReference type="NCBI Taxonomy" id="654847"/>
    <lineage>
        <taxon>Bacteria</taxon>
        <taxon>Pseudomonadati</taxon>
        <taxon>Pseudomonadota</taxon>
        <taxon>Alphaproteobacteria</taxon>
        <taxon>Rhodospirillales</taxon>
        <taxon>Azospirillaceae</taxon>
        <taxon>Azospirillum</taxon>
    </lineage>
</organism>
<dbReference type="RefSeq" id="WP_114861427.1">
    <property type="nucleotide sequence ID" value="NZ_JBHSLC010000035.1"/>
</dbReference>
<protein>
    <submittedName>
        <fullName evidence="2">Uncharacterized protein</fullName>
    </submittedName>
</protein>
<feature type="compositionally biased region" description="Low complexity" evidence="1">
    <location>
        <begin position="8"/>
        <end position="29"/>
    </location>
</feature>
<reference evidence="3" key="1">
    <citation type="journal article" date="2019" name="Int. J. Syst. Evol. Microbiol.">
        <title>The Global Catalogue of Microorganisms (GCM) 10K type strain sequencing project: providing services to taxonomists for standard genome sequencing and annotation.</title>
        <authorList>
            <consortium name="The Broad Institute Genomics Platform"/>
            <consortium name="The Broad Institute Genome Sequencing Center for Infectious Disease"/>
            <person name="Wu L."/>
            <person name="Ma J."/>
        </authorList>
    </citation>
    <scope>NUCLEOTIDE SEQUENCE [LARGE SCALE GENOMIC DNA]</scope>
    <source>
        <strain evidence="3">CCUG 58760</strain>
    </source>
</reference>
<evidence type="ECO:0000256" key="1">
    <source>
        <dbReference type="SAM" id="MobiDB-lite"/>
    </source>
</evidence>
<comment type="caution">
    <text evidence="2">The sequence shown here is derived from an EMBL/GenBank/DDBJ whole genome shotgun (WGS) entry which is preliminary data.</text>
</comment>
<proteinExistence type="predicted"/>
<gene>
    <name evidence="2" type="ORF">ACFPMG_17605</name>
</gene>
<dbReference type="Proteomes" id="UP001596166">
    <property type="component" value="Unassembled WGS sequence"/>
</dbReference>
<evidence type="ECO:0000313" key="3">
    <source>
        <dbReference type="Proteomes" id="UP001596166"/>
    </source>
</evidence>